<evidence type="ECO:0000313" key="1">
    <source>
        <dbReference type="EMBL" id="KAL0462930.1"/>
    </source>
</evidence>
<proteinExistence type="predicted"/>
<comment type="caution">
    <text evidence="1">The sequence shown here is derived from an EMBL/GenBank/DDBJ whole genome shotgun (WGS) entry which is preliminary data.</text>
</comment>
<accession>A0AAW2YBT4</accession>
<organism evidence="1">
    <name type="scientific">Sesamum latifolium</name>
    <dbReference type="NCBI Taxonomy" id="2727402"/>
    <lineage>
        <taxon>Eukaryota</taxon>
        <taxon>Viridiplantae</taxon>
        <taxon>Streptophyta</taxon>
        <taxon>Embryophyta</taxon>
        <taxon>Tracheophyta</taxon>
        <taxon>Spermatophyta</taxon>
        <taxon>Magnoliopsida</taxon>
        <taxon>eudicotyledons</taxon>
        <taxon>Gunneridae</taxon>
        <taxon>Pentapetalae</taxon>
        <taxon>asterids</taxon>
        <taxon>lamiids</taxon>
        <taxon>Lamiales</taxon>
        <taxon>Pedaliaceae</taxon>
        <taxon>Sesamum</taxon>
    </lineage>
</organism>
<reference evidence="1" key="2">
    <citation type="journal article" date="2024" name="Plant">
        <title>Genomic evolution and insights into agronomic trait innovations of Sesamum species.</title>
        <authorList>
            <person name="Miao H."/>
            <person name="Wang L."/>
            <person name="Qu L."/>
            <person name="Liu H."/>
            <person name="Sun Y."/>
            <person name="Le M."/>
            <person name="Wang Q."/>
            <person name="Wei S."/>
            <person name="Zheng Y."/>
            <person name="Lin W."/>
            <person name="Duan Y."/>
            <person name="Cao H."/>
            <person name="Xiong S."/>
            <person name="Wang X."/>
            <person name="Wei L."/>
            <person name="Li C."/>
            <person name="Ma Q."/>
            <person name="Ju M."/>
            <person name="Zhao R."/>
            <person name="Li G."/>
            <person name="Mu C."/>
            <person name="Tian Q."/>
            <person name="Mei H."/>
            <person name="Zhang T."/>
            <person name="Gao T."/>
            <person name="Zhang H."/>
        </authorList>
    </citation>
    <scope>NUCLEOTIDE SEQUENCE</scope>
    <source>
        <strain evidence="1">KEN1</strain>
    </source>
</reference>
<dbReference type="AlphaFoldDB" id="A0AAW2YBT4"/>
<reference evidence="1" key="1">
    <citation type="submission" date="2020-06" db="EMBL/GenBank/DDBJ databases">
        <authorList>
            <person name="Li T."/>
            <person name="Hu X."/>
            <person name="Zhang T."/>
            <person name="Song X."/>
            <person name="Zhang H."/>
            <person name="Dai N."/>
            <person name="Sheng W."/>
            <person name="Hou X."/>
            <person name="Wei L."/>
        </authorList>
    </citation>
    <scope>NUCLEOTIDE SEQUENCE</scope>
    <source>
        <strain evidence="1">KEN1</strain>
        <tissue evidence="1">Leaf</tissue>
    </source>
</reference>
<protein>
    <recommendedName>
        <fullName evidence="2">Reverse transcriptase</fullName>
    </recommendedName>
</protein>
<sequence>MGLSRNNGSDLRLASFNRRNAMRWCKKHGQLGSRRSKFEIMAENSTVLDLYEVLSVIQLRVTTEMNRTAAEPFTTTEVKQAAFIIHVVLISKCEAPRNGGSACPISLCYAIVKITSKCVANRLKGLLDSIVSQTQATFIPGRLIMDNVLVAFEINQSP</sequence>
<dbReference type="EMBL" id="JACGWN010000001">
    <property type="protein sequence ID" value="KAL0462930.1"/>
    <property type="molecule type" value="Genomic_DNA"/>
</dbReference>
<name>A0AAW2YBT4_9LAMI</name>
<gene>
    <name evidence="1" type="ORF">Slati_0180600</name>
</gene>
<evidence type="ECO:0008006" key="2">
    <source>
        <dbReference type="Google" id="ProtNLM"/>
    </source>
</evidence>